<keyword evidence="5" id="KW-0472">Membrane</keyword>
<feature type="region of interest" description="Disordered" evidence="4">
    <location>
        <begin position="49"/>
        <end position="79"/>
    </location>
</feature>
<evidence type="ECO:0000256" key="4">
    <source>
        <dbReference type="SAM" id="MobiDB-lite"/>
    </source>
</evidence>
<keyword evidence="5" id="KW-0812">Transmembrane</keyword>
<keyword evidence="7" id="KW-1185">Reference proteome</keyword>
<keyword evidence="2 3" id="KW-0802">TPR repeat</keyword>
<reference evidence="6" key="1">
    <citation type="submission" date="2021-01" db="EMBL/GenBank/DDBJ databases">
        <title>Genome public.</title>
        <authorList>
            <person name="Liu C."/>
            <person name="Sun Q."/>
        </authorList>
    </citation>
    <scope>NUCLEOTIDE SEQUENCE</scope>
    <source>
        <strain evidence="6">YIM B02565</strain>
    </source>
</reference>
<dbReference type="SMART" id="SM00028">
    <property type="entry name" value="TPR"/>
    <property type="match status" value="3"/>
</dbReference>
<feature type="transmembrane region" description="Helical" evidence="5">
    <location>
        <begin position="12"/>
        <end position="29"/>
    </location>
</feature>
<evidence type="ECO:0008006" key="8">
    <source>
        <dbReference type="Google" id="ProtNLM"/>
    </source>
</evidence>
<dbReference type="SUPFAM" id="SSF48452">
    <property type="entry name" value="TPR-like"/>
    <property type="match status" value="1"/>
</dbReference>
<proteinExistence type="predicted"/>
<feature type="repeat" description="TPR" evidence="3">
    <location>
        <begin position="112"/>
        <end position="145"/>
    </location>
</feature>
<comment type="caution">
    <text evidence="6">The sequence shown here is derived from an EMBL/GenBank/DDBJ whole genome shotgun (WGS) entry which is preliminary data.</text>
</comment>
<dbReference type="PROSITE" id="PS50005">
    <property type="entry name" value="TPR"/>
    <property type="match status" value="1"/>
</dbReference>
<evidence type="ECO:0000256" key="2">
    <source>
        <dbReference type="ARBA" id="ARBA00022803"/>
    </source>
</evidence>
<protein>
    <recommendedName>
        <fullName evidence="8">Tetratricopeptide repeat protein</fullName>
    </recommendedName>
</protein>
<dbReference type="RefSeq" id="WP_202766766.1">
    <property type="nucleotide sequence ID" value="NZ_JAESWA010000019.1"/>
</dbReference>
<dbReference type="AlphaFoldDB" id="A0A937FC83"/>
<evidence type="ECO:0000256" key="3">
    <source>
        <dbReference type="PROSITE-ProRule" id="PRU00339"/>
    </source>
</evidence>
<dbReference type="InterPro" id="IPR050498">
    <property type="entry name" value="Ycf3"/>
</dbReference>
<organism evidence="6 7">
    <name type="scientific">Clostridium paridis</name>
    <dbReference type="NCBI Taxonomy" id="2803863"/>
    <lineage>
        <taxon>Bacteria</taxon>
        <taxon>Bacillati</taxon>
        <taxon>Bacillota</taxon>
        <taxon>Clostridia</taxon>
        <taxon>Eubacteriales</taxon>
        <taxon>Clostridiaceae</taxon>
        <taxon>Clostridium</taxon>
    </lineage>
</organism>
<dbReference type="EMBL" id="JAESWA010000019">
    <property type="protein sequence ID" value="MBL4931385.1"/>
    <property type="molecule type" value="Genomic_DNA"/>
</dbReference>
<sequence>MFRVKLPGSKKIKIALLSILVIIIIGVLVKQSIDNKKEIDRQKKVQEQLKEEEASETKEKNDQATKAKLDAENKQKSLDEKAENAKEVFFTKDYESAINLSNEILSEDNNNYKAYAVRGIAKAYTRDYSAAMEDINKSLEIKPDYGYARFNKGLLYELQGEFTDAIEWYNKDLEIESYVWSYYGIASIYGRKGDVDNTVNYLTKAIELDAAVKETAKEEHDFDPVRDSEKFSNLIK</sequence>
<dbReference type="Pfam" id="PF13181">
    <property type="entry name" value="TPR_8"/>
    <property type="match status" value="3"/>
</dbReference>
<keyword evidence="5" id="KW-1133">Transmembrane helix</keyword>
<dbReference type="Gene3D" id="1.25.40.10">
    <property type="entry name" value="Tetratricopeptide repeat domain"/>
    <property type="match status" value="1"/>
</dbReference>
<evidence type="ECO:0000313" key="7">
    <source>
        <dbReference type="Proteomes" id="UP000623681"/>
    </source>
</evidence>
<name>A0A937FC83_9CLOT</name>
<dbReference type="InterPro" id="IPR011990">
    <property type="entry name" value="TPR-like_helical_dom_sf"/>
</dbReference>
<accession>A0A937FC83</accession>
<evidence type="ECO:0000313" key="6">
    <source>
        <dbReference type="EMBL" id="MBL4931385.1"/>
    </source>
</evidence>
<dbReference type="GO" id="GO:0009279">
    <property type="term" value="C:cell outer membrane"/>
    <property type="evidence" value="ECO:0007669"/>
    <property type="project" value="TreeGrafter"/>
</dbReference>
<evidence type="ECO:0000256" key="1">
    <source>
        <dbReference type="ARBA" id="ARBA00022737"/>
    </source>
</evidence>
<gene>
    <name evidence="6" type="ORF">JK634_06175</name>
</gene>
<dbReference type="InterPro" id="IPR019734">
    <property type="entry name" value="TPR_rpt"/>
</dbReference>
<dbReference type="NCBIfam" id="NF047558">
    <property type="entry name" value="TPR_END_plus"/>
    <property type="match status" value="1"/>
</dbReference>
<keyword evidence="1" id="KW-0677">Repeat</keyword>
<dbReference type="Proteomes" id="UP000623681">
    <property type="component" value="Unassembled WGS sequence"/>
</dbReference>
<dbReference type="PANTHER" id="PTHR44858:SF1">
    <property type="entry name" value="UDP-N-ACETYLGLUCOSAMINE--PEPTIDE N-ACETYLGLUCOSAMINYLTRANSFERASE SPINDLY-RELATED"/>
    <property type="match status" value="1"/>
</dbReference>
<dbReference type="PANTHER" id="PTHR44858">
    <property type="entry name" value="TETRATRICOPEPTIDE REPEAT PROTEIN 6"/>
    <property type="match status" value="1"/>
</dbReference>
<evidence type="ECO:0000256" key="5">
    <source>
        <dbReference type="SAM" id="Phobius"/>
    </source>
</evidence>
<dbReference type="GO" id="GO:0046813">
    <property type="term" value="P:receptor-mediated virion attachment to host cell"/>
    <property type="evidence" value="ECO:0007669"/>
    <property type="project" value="TreeGrafter"/>
</dbReference>